<dbReference type="PANTHER" id="PTHR46667">
    <property type="entry name" value="OS05G0182700 PROTEIN"/>
    <property type="match status" value="1"/>
</dbReference>
<dbReference type="EMBL" id="BSDZ01000078">
    <property type="protein sequence ID" value="GLI67408.1"/>
    <property type="molecule type" value="Genomic_DNA"/>
</dbReference>
<keyword evidence="5" id="KW-1185">Reference proteome</keyword>
<gene>
    <name evidence="4" type="ORF">VaNZ11_011598</name>
</gene>
<feature type="chain" id="PRO_5046970076" description="DUF1664 domain-containing protein" evidence="2">
    <location>
        <begin position="22"/>
        <end position="386"/>
    </location>
</feature>
<evidence type="ECO:0000256" key="2">
    <source>
        <dbReference type="SAM" id="SignalP"/>
    </source>
</evidence>
<comment type="caution">
    <text evidence="4">The sequence shown here is derived from an EMBL/GenBank/DDBJ whole genome shotgun (WGS) entry which is preliminary data.</text>
</comment>
<proteinExistence type="predicted"/>
<dbReference type="PANTHER" id="PTHR46667:SF6">
    <property type="entry name" value="OS01G0185100 PROTEIN"/>
    <property type="match status" value="1"/>
</dbReference>
<dbReference type="Pfam" id="PF07889">
    <property type="entry name" value="DUF1664"/>
    <property type="match status" value="1"/>
</dbReference>
<accession>A0ABQ5SD55</accession>
<dbReference type="Proteomes" id="UP001165090">
    <property type="component" value="Unassembled WGS sequence"/>
</dbReference>
<feature type="domain" description="DUF1664" evidence="3">
    <location>
        <begin position="94"/>
        <end position="214"/>
    </location>
</feature>
<sequence length="386" mass="40917">MPSWPTALGGMLFAGYAATQAQKVGIDSPTNLVATALKTLSNENGPSSSGRISSSSSSELSVLQGEVDRLHKLLSDVVRGQKNNGYTVIHTGRGGWSVYIVPAAVVGGAVYLYIRIRGLAVSDFFMVTNKSLQQFRDLVSQSMTQLWEELRKQKDEFIKRIATVGEQQQVMMVQQTQMDEKLQTVTNKVEEIRDISDSIETRVGQMDHNINIMSSGVHRANEGIHLLCAAVAEVTQRVGMDNSRLRHYVKTAPPEITDGNPGLRTLLEGISSDDQPGAPAPARISGSLTPSASFITEVQEGGEGPESADSEGVLAVLGVGSRAGSSTNSSVTVGNNGLQVLYRRNSTASLPARNAGGGAGIISSLWTSQSANFASLGSVVGGNGRK</sequence>
<name>A0ABQ5SD55_9CHLO</name>
<keyword evidence="1" id="KW-0472">Membrane</keyword>
<keyword evidence="1" id="KW-0812">Transmembrane</keyword>
<keyword evidence="1" id="KW-1133">Transmembrane helix</keyword>
<organism evidence="4 5">
    <name type="scientific">Volvox africanus</name>
    <dbReference type="NCBI Taxonomy" id="51714"/>
    <lineage>
        <taxon>Eukaryota</taxon>
        <taxon>Viridiplantae</taxon>
        <taxon>Chlorophyta</taxon>
        <taxon>core chlorophytes</taxon>
        <taxon>Chlorophyceae</taxon>
        <taxon>CS clade</taxon>
        <taxon>Chlamydomonadales</taxon>
        <taxon>Volvocaceae</taxon>
        <taxon>Volvox</taxon>
    </lineage>
</organism>
<feature type="signal peptide" evidence="2">
    <location>
        <begin position="1"/>
        <end position="21"/>
    </location>
</feature>
<keyword evidence="2" id="KW-0732">Signal</keyword>
<protein>
    <recommendedName>
        <fullName evidence="3">DUF1664 domain-containing protein</fullName>
    </recommendedName>
</protein>
<evidence type="ECO:0000259" key="3">
    <source>
        <dbReference type="Pfam" id="PF07889"/>
    </source>
</evidence>
<evidence type="ECO:0000256" key="1">
    <source>
        <dbReference type="SAM" id="Phobius"/>
    </source>
</evidence>
<feature type="transmembrane region" description="Helical" evidence="1">
    <location>
        <begin position="96"/>
        <end position="114"/>
    </location>
</feature>
<reference evidence="4 5" key="1">
    <citation type="journal article" date="2023" name="IScience">
        <title>Expanded male sex-determining region conserved during the evolution of homothallism in the green alga Volvox.</title>
        <authorList>
            <person name="Yamamoto K."/>
            <person name="Matsuzaki R."/>
            <person name="Mahakham W."/>
            <person name="Heman W."/>
            <person name="Sekimoto H."/>
            <person name="Kawachi M."/>
            <person name="Minakuchi Y."/>
            <person name="Toyoda A."/>
            <person name="Nozaki H."/>
        </authorList>
    </citation>
    <scope>NUCLEOTIDE SEQUENCE [LARGE SCALE GENOMIC DNA]</scope>
    <source>
        <strain evidence="4 5">NIES-4468</strain>
    </source>
</reference>
<evidence type="ECO:0000313" key="4">
    <source>
        <dbReference type="EMBL" id="GLI67408.1"/>
    </source>
</evidence>
<dbReference type="InterPro" id="IPR012458">
    <property type="entry name" value="DUF1664"/>
</dbReference>
<evidence type="ECO:0000313" key="5">
    <source>
        <dbReference type="Proteomes" id="UP001165090"/>
    </source>
</evidence>